<proteinExistence type="predicted"/>
<evidence type="ECO:0000313" key="3">
    <source>
        <dbReference type="Proteomes" id="UP000095192"/>
    </source>
</evidence>
<name>A0A1D3D9Y1_9EIME</name>
<organism evidence="2 3">
    <name type="scientific">Cyclospora cayetanensis</name>
    <dbReference type="NCBI Taxonomy" id="88456"/>
    <lineage>
        <taxon>Eukaryota</taxon>
        <taxon>Sar</taxon>
        <taxon>Alveolata</taxon>
        <taxon>Apicomplexa</taxon>
        <taxon>Conoidasida</taxon>
        <taxon>Coccidia</taxon>
        <taxon>Eucoccidiorida</taxon>
        <taxon>Eimeriorina</taxon>
        <taxon>Eimeriidae</taxon>
        <taxon>Cyclospora</taxon>
    </lineage>
</organism>
<dbReference type="AlphaFoldDB" id="A0A1D3D9Y1"/>
<dbReference type="EMBL" id="JROU02000139">
    <property type="protein sequence ID" value="OEH80261.1"/>
    <property type="molecule type" value="Genomic_DNA"/>
</dbReference>
<sequence length="116" mass="11961">MGRRGEPRDTLSPSRDASTRLAAKGRLKDGDSAAADGADKSTDASPDAAEEAERLSCAAAAAAVLSCEGRKDTEPPETFILAEKLAAVPVCPAVVAEPLRLLPVFRRLAAAPCTDS</sequence>
<keyword evidence="3" id="KW-1185">Reference proteome</keyword>
<protein>
    <submittedName>
        <fullName evidence="2">Uncharacterized protein</fullName>
    </submittedName>
</protein>
<dbReference type="InParanoid" id="A0A1D3D9Y1"/>
<evidence type="ECO:0000256" key="1">
    <source>
        <dbReference type="SAM" id="MobiDB-lite"/>
    </source>
</evidence>
<comment type="caution">
    <text evidence="2">The sequence shown here is derived from an EMBL/GenBank/DDBJ whole genome shotgun (WGS) entry which is preliminary data.</text>
</comment>
<dbReference type="VEuPathDB" id="ToxoDB:cyc_02777"/>
<accession>A0A1D3D9Y1</accession>
<reference evidence="2 3" key="1">
    <citation type="journal article" date="2016" name="BMC Genomics">
        <title>Comparative genomics reveals Cyclospora cayetanensis possesses coccidia-like metabolism and invasion components but unique surface antigens.</title>
        <authorList>
            <person name="Liu S."/>
            <person name="Wang L."/>
            <person name="Zheng H."/>
            <person name="Xu Z."/>
            <person name="Roellig D.M."/>
            <person name="Li N."/>
            <person name="Frace M.A."/>
            <person name="Tang K."/>
            <person name="Arrowood M.J."/>
            <person name="Moss D.M."/>
            <person name="Zhang L."/>
            <person name="Feng Y."/>
            <person name="Xiao L."/>
        </authorList>
    </citation>
    <scope>NUCLEOTIDE SEQUENCE [LARGE SCALE GENOMIC DNA]</scope>
    <source>
        <strain evidence="2 3">CHN_HEN01</strain>
    </source>
</reference>
<dbReference type="Proteomes" id="UP000095192">
    <property type="component" value="Unassembled WGS sequence"/>
</dbReference>
<gene>
    <name evidence="2" type="ORF">cyc_02777</name>
</gene>
<feature type="compositionally biased region" description="Basic and acidic residues" evidence="1">
    <location>
        <begin position="26"/>
        <end position="42"/>
    </location>
</feature>
<evidence type="ECO:0000313" key="2">
    <source>
        <dbReference type="EMBL" id="OEH80261.1"/>
    </source>
</evidence>
<feature type="region of interest" description="Disordered" evidence="1">
    <location>
        <begin position="1"/>
        <end position="51"/>
    </location>
</feature>